<feature type="compositionally biased region" description="Polar residues" evidence="1">
    <location>
        <begin position="611"/>
        <end position="621"/>
    </location>
</feature>
<dbReference type="EMBL" id="MF498774">
    <property type="protein sequence ID" value="ATI17702.1"/>
    <property type="molecule type" value="Genomic_DNA"/>
</dbReference>
<feature type="compositionally biased region" description="Low complexity" evidence="1">
    <location>
        <begin position="371"/>
        <end position="388"/>
    </location>
</feature>
<feature type="region of interest" description="Disordered" evidence="1">
    <location>
        <begin position="110"/>
        <end position="129"/>
    </location>
</feature>
<dbReference type="Proteomes" id="UP000258444">
    <property type="component" value="Genome"/>
</dbReference>
<accession>A0A291LE55</accession>
<evidence type="ECO:0000313" key="4">
    <source>
        <dbReference type="Proteomes" id="UP000258444"/>
    </source>
</evidence>
<name>A0A291LE55_9CAUD</name>
<feature type="transmembrane region" description="Helical" evidence="2">
    <location>
        <begin position="337"/>
        <end position="358"/>
    </location>
</feature>
<feature type="compositionally biased region" description="Basic and acidic residues" evidence="1">
    <location>
        <begin position="265"/>
        <end position="294"/>
    </location>
</feature>
<feature type="region of interest" description="Disordered" evidence="1">
    <location>
        <begin position="526"/>
        <end position="548"/>
    </location>
</feature>
<keyword evidence="2" id="KW-0812">Transmembrane</keyword>
<evidence type="ECO:0000256" key="1">
    <source>
        <dbReference type="SAM" id="MobiDB-lite"/>
    </source>
</evidence>
<protein>
    <submittedName>
        <fullName evidence="3">Uncharacterized protein</fullName>
    </submittedName>
</protein>
<proteinExistence type="predicted"/>
<feature type="compositionally biased region" description="Basic and acidic residues" evidence="1">
    <location>
        <begin position="560"/>
        <end position="580"/>
    </location>
</feature>
<sequence>MIDKQKQNELDKSVRDVTDAMDIVSDSMLKLDDKTEKLSNSTKDLTASYDITSDSSLEVAQEQEKLANQIKGARKDNKRSNKVENELVSARRKQLEDILNNKQPLVDYSQGVKSQNPEQGETAKPMQEDTRETLKEFIQREVGDRREFVENFKEENQKTGKFVREIAKKANIVDRMKKSETSATAKILGHTMSAGIGMVTGTINDLLSTIPGYNQAANATKFVGGSIIDAHNARKEKKLDAKANAAYEEKKADATSRFQQIPQNKPEDKVKTDRNNQEQKKERQENGRERENNEKRHKSLIDVLKGIQMSMLIGKLIGGVGFVLSGLVSGISVLSGAVLGLAPMIAGALSAAVGGLIAKFSGLFDKIPGLGSKTPTPSSGSGGVNPNDVSKDPKKSPKTTQPDGKKPPTPEPRPGQPAKIETPKTKTPTPKGKAGILSRAADLGKKGWSVATDAAKSASKFIPKSALTGAGMAVRVAGRAIPFVGAGLMAYELYNFAKENPDLLDKGVDAAKGAWESLTGSLFGKANASEAQPESKLGNEIKAGENEPVFKTLEKRNQEVEEFRAKQQREKEERDARRQEGALMAAVNNTTYNSMNSVLPSGFGEFRPDQPQYSYGVQPST</sequence>
<feature type="transmembrane region" description="Helical" evidence="2">
    <location>
        <begin position="312"/>
        <end position="331"/>
    </location>
</feature>
<organism evidence="3 4">
    <name type="scientific">Aeromonas phage AS-yj</name>
    <dbReference type="NCBI Taxonomy" id="2026115"/>
    <lineage>
        <taxon>Viruses</taxon>
        <taxon>Duplodnaviria</taxon>
        <taxon>Heunggongvirae</taxon>
        <taxon>Uroviricota</taxon>
        <taxon>Caudoviricetes</taxon>
        <taxon>Pantevenvirales</taxon>
        <taxon>Straboviridae</taxon>
        <taxon>Emmerichvirinae</taxon>
        <taxon>Ceceduovirus</taxon>
        <taxon>Ceceduovirus aszj</taxon>
    </lineage>
</organism>
<keyword evidence="2" id="KW-0472">Membrane</keyword>
<evidence type="ECO:0000256" key="2">
    <source>
        <dbReference type="SAM" id="Phobius"/>
    </source>
</evidence>
<feature type="region of interest" description="Disordered" evidence="1">
    <location>
        <begin position="560"/>
        <end position="621"/>
    </location>
</feature>
<feature type="compositionally biased region" description="Polar residues" evidence="1">
    <location>
        <begin position="587"/>
        <end position="599"/>
    </location>
</feature>
<evidence type="ECO:0000313" key="3">
    <source>
        <dbReference type="EMBL" id="ATI17702.1"/>
    </source>
</evidence>
<keyword evidence="2" id="KW-1133">Transmembrane helix</keyword>
<feature type="compositionally biased region" description="Low complexity" evidence="1">
    <location>
        <begin position="417"/>
        <end position="434"/>
    </location>
</feature>
<feature type="region of interest" description="Disordered" evidence="1">
    <location>
        <begin position="250"/>
        <end position="296"/>
    </location>
</feature>
<reference evidence="3 4" key="1">
    <citation type="submission" date="2017-07" db="EMBL/GenBank/DDBJ databases">
        <title>In vitro design and evaluation of phage cocktails against multidrug-resistant Aeromonas salmonicida.</title>
        <authorList>
            <person name="Chen L."/>
            <person name="Yuan S."/>
            <person name="Ma Y."/>
        </authorList>
    </citation>
    <scope>NUCLEOTIDE SEQUENCE [LARGE SCALE GENOMIC DNA]</scope>
</reference>
<feature type="region of interest" description="Disordered" evidence="1">
    <location>
        <begin position="371"/>
        <end position="434"/>
    </location>
</feature>